<organism evidence="1 2">
    <name type="scientific">Babesia divergens</name>
    <dbReference type="NCBI Taxonomy" id="32595"/>
    <lineage>
        <taxon>Eukaryota</taxon>
        <taxon>Sar</taxon>
        <taxon>Alveolata</taxon>
        <taxon>Apicomplexa</taxon>
        <taxon>Aconoidasida</taxon>
        <taxon>Piroplasmida</taxon>
        <taxon>Babesiidae</taxon>
        <taxon>Babesia</taxon>
    </lineage>
</organism>
<accession>A0AAD9G5G4</accession>
<comment type="caution">
    <text evidence="1">The sequence shown here is derived from an EMBL/GenBank/DDBJ whole genome shotgun (WGS) entry which is preliminary data.</text>
</comment>
<reference evidence="1" key="2">
    <citation type="submission" date="2021-05" db="EMBL/GenBank/DDBJ databases">
        <authorList>
            <person name="Pain A."/>
        </authorList>
    </citation>
    <scope>NUCLEOTIDE SEQUENCE</scope>
    <source>
        <strain evidence="1">1802A</strain>
    </source>
</reference>
<keyword evidence="2" id="KW-1185">Reference proteome</keyword>
<protein>
    <submittedName>
        <fullName evidence="1">Secreted antigen 1</fullName>
    </submittedName>
</protein>
<sequence>MTDQESQACNFEDPGSLKDILELLEKLNDASSLKKSVGQKLVQDVKKYFKDTDQFYKDSRSSGFLSTVFSNAYGIRSTILKNSRTYDKYKNLNDGAHESHEDQECGEKISEALKKCLPKAFSVLFFLYFMGSNRLGDISGGAWKNQNVDGSGRSGQKLYQWLTDNRLVTPGLIRRGFLDSELNNSNNGSTVAPLIKQIIKHDSAGALQKALCYMLFVCPWHDALTGHACLFLHKFCDKVTGGKSLEESFKKICSNVSFDDLKEVCKNLKENLNPFVSGTSSGLRAVSQQSTSNLFEDLWDESKFEAYCGLLKTILKDLKKSLEKMSQESSAWNPSALSNASTAGPFKYGFIFGNSGWERDIKNRLEGPLGKLLSSLESLDDCVNDRVSSSAGATAGGVFTGLFGLGGAGAGAAYGLNLFGFKNFISGLISSFFK</sequence>
<evidence type="ECO:0000313" key="1">
    <source>
        <dbReference type="EMBL" id="KAK1932191.1"/>
    </source>
</evidence>
<dbReference type="AlphaFoldDB" id="A0AAD9G5G4"/>
<dbReference type="EMBL" id="JAHBMH010000076">
    <property type="protein sequence ID" value="KAK1932191.1"/>
    <property type="molecule type" value="Genomic_DNA"/>
</dbReference>
<evidence type="ECO:0000313" key="2">
    <source>
        <dbReference type="Proteomes" id="UP001195914"/>
    </source>
</evidence>
<dbReference type="Proteomes" id="UP001195914">
    <property type="component" value="Unassembled WGS sequence"/>
</dbReference>
<proteinExistence type="predicted"/>
<name>A0AAD9G5G4_BABDI</name>
<gene>
    <name evidence="1" type="ORF">X943_003436</name>
</gene>
<reference evidence="1" key="1">
    <citation type="journal article" date="2014" name="Nucleic Acids Res.">
        <title>The evolutionary dynamics of variant antigen genes in Babesia reveal a history of genomic innovation underlying host-parasite interaction.</title>
        <authorList>
            <person name="Jackson A.P."/>
            <person name="Otto T.D."/>
            <person name="Darby A."/>
            <person name="Ramaprasad A."/>
            <person name="Xia D."/>
            <person name="Echaide I.E."/>
            <person name="Farber M."/>
            <person name="Gahlot S."/>
            <person name="Gamble J."/>
            <person name="Gupta D."/>
            <person name="Gupta Y."/>
            <person name="Jackson L."/>
            <person name="Malandrin L."/>
            <person name="Malas T.B."/>
            <person name="Moussa E."/>
            <person name="Nair M."/>
            <person name="Reid A.J."/>
            <person name="Sanders M."/>
            <person name="Sharma J."/>
            <person name="Tracey A."/>
            <person name="Quail M.A."/>
            <person name="Weir W."/>
            <person name="Wastling J.M."/>
            <person name="Hall N."/>
            <person name="Willadsen P."/>
            <person name="Lingelbach K."/>
            <person name="Shiels B."/>
            <person name="Tait A."/>
            <person name="Berriman M."/>
            <person name="Allred D.R."/>
            <person name="Pain A."/>
        </authorList>
    </citation>
    <scope>NUCLEOTIDE SEQUENCE</scope>
    <source>
        <strain evidence="1">1802A</strain>
    </source>
</reference>